<evidence type="ECO:0000313" key="10">
    <source>
        <dbReference type="Proteomes" id="UP000027059"/>
    </source>
</evidence>
<keyword evidence="4" id="KW-0378">Hydrolase</keyword>
<dbReference type="RefSeq" id="WP_014960916.1">
    <property type="nucleotide sequence ID" value="NZ_CP007243.1"/>
</dbReference>
<dbReference type="InterPro" id="IPR001667">
    <property type="entry name" value="DDH_dom"/>
</dbReference>
<dbReference type="EMBL" id="CP007243">
    <property type="protein sequence ID" value="AIA30441.1"/>
    <property type="molecule type" value="Genomic_DNA"/>
</dbReference>
<evidence type="ECO:0000256" key="1">
    <source>
        <dbReference type="ARBA" id="ARBA00005915"/>
    </source>
</evidence>
<reference evidence="10" key="1">
    <citation type="submission" date="2014-02" db="EMBL/GenBank/DDBJ databases">
        <title>Complete genome sequence and comparative genomic analysis of the nitrogen-fixing bacterium Leptospirillum ferriphilum YSK.</title>
        <authorList>
            <person name="Guo X."/>
            <person name="Yin H."/>
            <person name="Liang Y."/>
            <person name="Hu Q."/>
            <person name="Ma L."/>
            <person name="Xiao Y."/>
            <person name="Zhang X."/>
            <person name="Qiu G."/>
            <person name="Liu X."/>
        </authorList>
    </citation>
    <scope>NUCLEOTIDE SEQUENCE [LARGE SCALE GENOMIC DNA]</scope>
    <source>
        <strain evidence="10">YSK</strain>
    </source>
</reference>
<dbReference type="SUPFAM" id="SSF64182">
    <property type="entry name" value="DHH phosphoesterases"/>
    <property type="match status" value="1"/>
</dbReference>
<proteinExistence type="inferred from homology"/>
<evidence type="ECO:0000256" key="5">
    <source>
        <dbReference type="ARBA" id="ARBA00022839"/>
    </source>
</evidence>
<evidence type="ECO:0000256" key="3">
    <source>
        <dbReference type="ARBA" id="ARBA00022722"/>
    </source>
</evidence>
<dbReference type="KEGG" id="lfp:Y981_05675"/>
<organism evidence="9 10">
    <name type="scientific">Leptospirillum ferriphilum YSK</name>
    <dbReference type="NCBI Taxonomy" id="1441628"/>
    <lineage>
        <taxon>Bacteria</taxon>
        <taxon>Pseudomonadati</taxon>
        <taxon>Nitrospirota</taxon>
        <taxon>Nitrospiria</taxon>
        <taxon>Nitrospirales</taxon>
        <taxon>Nitrospiraceae</taxon>
        <taxon>Leptospirillum</taxon>
    </lineage>
</organism>
<dbReference type="OrthoDB" id="9809852at2"/>
<evidence type="ECO:0000259" key="8">
    <source>
        <dbReference type="Pfam" id="PF17768"/>
    </source>
</evidence>
<feature type="domain" description="DDH" evidence="6">
    <location>
        <begin position="86"/>
        <end position="207"/>
    </location>
</feature>
<evidence type="ECO:0000259" key="7">
    <source>
        <dbReference type="Pfam" id="PF02272"/>
    </source>
</evidence>
<dbReference type="Pfam" id="PF02272">
    <property type="entry name" value="DHHA1"/>
    <property type="match status" value="1"/>
</dbReference>
<dbReference type="PANTHER" id="PTHR30255">
    <property type="entry name" value="SINGLE-STRANDED-DNA-SPECIFIC EXONUCLEASE RECJ"/>
    <property type="match status" value="1"/>
</dbReference>
<keyword evidence="5 9" id="KW-0269">Exonuclease</keyword>
<dbReference type="Proteomes" id="UP000027059">
    <property type="component" value="Chromosome"/>
</dbReference>
<sequence>MDIEYESRKSKPGWLLPSVMDSDVSDLAKEIGLDPIWARFLLGRGFHWDSLDEFFFHPQPPGEESVGDIRLAQNILGDALDERAPIAIYADLDVDGITSAVMCSRFLSRRQHPHRVLLVRREEGHGVNPDRILSLPQEGFRVLIVADLGVSNLPLLQEAGRRGLASIVVDHHLLQEPWPNDMAIVHPQGRSHLTAVGCLYVLLRSLVKHPEEREMAFLAGLAVLSDRAPILHENRYFVQALLDREILEAFPGVRALLRKRVHRKIMINDYSFWVIPSLNAPGRMSDPLPAFHLLMARTSSEAERYSIQVMEMNRRRREAEWSIYEEARRQWDGTPVLFAPDWAPGVMGRIAHRLSEEFDQSVFVATLSPNGGVRGSLRLRGGITLSDILKELEGLPISGGGHPKAGGLGFPVELLETVRKVLGNILKEPSPCPEVQDSSSLEIDAFLPASYRSPSFWEGLGKLVPFGEGFPEPLFGIRNVQIERMESTNSRLVLCHFRWSHGTEKAAFRQTSNLPKPGDRVDLVMTPELVGKGDHVERHFSIRRYRSAG</sequence>
<dbReference type="HOGENOM" id="CLU_495907_0_0_0"/>
<dbReference type="GO" id="GO:0003676">
    <property type="term" value="F:nucleic acid binding"/>
    <property type="evidence" value="ECO:0007669"/>
    <property type="project" value="InterPro"/>
</dbReference>
<feature type="domain" description="RecJ OB" evidence="8">
    <location>
        <begin position="443"/>
        <end position="529"/>
    </location>
</feature>
<dbReference type="InterPro" id="IPR003156">
    <property type="entry name" value="DHHA1_dom"/>
</dbReference>
<dbReference type="PANTHER" id="PTHR30255:SF2">
    <property type="entry name" value="SINGLE-STRANDED-DNA-SPECIFIC EXONUCLEASE RECJ"/>
    <property type="match status" value="1"/>
</dbReference>
<evidence type="ECO:0000256" key="2">
    <source>
        <dbReference type="ARBA" id="ARBA00019841"/>
    </source>
</evidence>
<reference evidence="9 10" key="2">
    <citation type="journal article" date="2015" name="Biomed. Res. Int.">
        <title>Effects of Arsenite Resistance on the Growth and Functional Gene Expression of Leptospirillum ferriphilum and Acidithiobacillus thiooxidans in Pure Culture and Coculture.</title>
        <authorList>
            <person name="Jiang H."/>
            <person name="Liang Y."/>
            <person name="Yin H."/>
            <person name="Xiao Y."/>
            <person name="Guo X."/>
            <person name="Xu Y."/>
            <person name="Hu Q."/>
            <person name="Liu H."/>
            <person name="Liu X."/>
        </authorList>
    </citation>
    <scope>NUCLEOTIDE SEQUENCE [LARGE SCALE GENOMIC DNA]</scope>
    <source>
        <strain evidence="9 10">YSK</strain>
    </source>
</reference>
<comment type="similarity">
    <text evidence="1">Belongs to the RecJ family.</text>
</comment>
<dbReference type="InterPro" id="IPR051673">
    <property type="entry name" value="SSDNA_exonuclease_RecJ"/>
</dbReference>
<evidence type="ECO:0000313" key="9">
    <source>
        <dbReference type="EMBL" id="AIA30441.1"/>
    </source>
</evidence>
<dbReference type="AlphaFoldDB" id="A0A059XYQ9"/>
<protein>
    <recommendedName>
        <fullName evidence="2">Single-stranded-DNA-specific exonuclease RecJ</fullName>
    </recommendedName>
</protein>
<evidence type="ECO:0000256" key="4">
    <source>
        <dbReference type="ARBA" id="ARBA00022801"/>
    </source>
</evidence>
<dbReference type="Pfam" id="PF01368">
    <property type="entry name" value="DHH"/>
    <property type="match status" value="1"/>
</dbReference>
<keyword evidence="10" id="KW-1185">Reference proteome</keyword>
<dbReference type="GO" id="GO:0004527">
    <property type="term" value="F:exonuclease activity"/>
    <property type="evidence" value="ECO:0007669"/>
    <property type="project" value="UniProtKB-KW"/>
</dbReference>
<keyword evidence="3" id="KW-0540">Nuclease</keyword>
<dbReference type="Pfam" id="PF17768">
    <property type="entry name" value="RecJ_OB"/>
    <property type="match status" value="1"/>
</dbReference>
<dbReference type="Gene3D" id="3.90.1640.30">
    <property type="match status" value="1"/>
</dbReference>
<name>A0A059XYQ9_9BACT</name>
<dbReference type="InterPro" id="IPR041122">
    <property type="entry name" value="RecJ_OB"/>
</dbReference>
<gene>
    <name evidence="9" type="ORF">Y981_05675</name>
</gene>
<evidence type="ECO:0000259" key="6">
    <source>
        <dbReference type="Pfam" id="PF01368"/>
    </source>
</evidence>
<accession>A0A059XYQ9</accession>
<dbReference type="InterPro" id="IPR038763">
    <property type="entry name" value="DHH_sf"/>
</dbReference>
<feature type="domain" description="DHHA1" evidence="7">
    <location>
        <begin position="339"/>
        <end position="427"/>
    </location>
</feature>
<dbReference type="Gene3D" id="3.10.310.30">
    <property type="match status" value="1"/>
</dbReference>